<name>A0ABT6FXE7_9FLAO</name>
<comment type="caution">
    <text evidence="3">The sequence shown here is derived from an EMBL/GenBank/DDBJ whole genome shotgun (WGS) entry which is preliminary data.</text>
</comment>
<dbReference type="InterPro" id="IPR028098">
    <property type="entry name" value="Glyco_trans_4-like_N"/>
</dbReference>
<dbReference type="PANTHER" id="PTHR12526:SF630">
    <property type="entry name" value="GLYCOSYLTRANSFERASE"/>
    <property type="match status" value="1"/>
</dbReference>
<keyword evidence="3" id="KW-0328">Glycosyltransferase</keyword>
<dbReference type="PANTHER" id="PTHR12526">
    <property type="entry name" value="GLYCOSYLTRANSFERASE"/>
    <property type="match status" value="1"/>
</dbReference>
<sequence length="363" mass="41570">MIKTKTKKICIVVSSLGGGGAERSSALLSHILDGLGYDIHIVSVLDRIDYSYKGTLFNLGKIKKEDSSIFGRINRLFIFKKYLKKNNIEIVIDARSRVQAYREFLVTKFIYTLPVIYVLHNYNYKKAFTSYKWLNTYLYKNKKMVAVSKAAEDNYRKTYALKNITTIYNSFDFENIRKNADQKADNDLSNYIIYFGRLDDEHKNLKLLFDAYKLSNLSQQNIKLLVLGNGPDEADLITYTRTIKINEYVVFNGFEKNPYPYIKNSLFSVLASRYEGFPMAIPEALALGVPVVSVDCKSGPNEVVVNEHNGLLVENHNAQAFANAMNRMIEDKNLYLHCKENAKSSVLHLSLNNIGKQWKAILK</sequence>
<feature type="domain" description="Glycosyltransferase subfamily 4-like N-terminal" evidence="2">
    <location>
        <begin position="19"/>
        <end position="174"/>
    </location>
</feature>
<dbReference type="RefSeq" id="WP_278003957.1">
    <property type="nucleotide sequence ID" value="NZ_JARSBN010000001.1"/>
</dbReference>
<feature type="domain" description="Glycosyl transferase family 1" evidence="1">
    <location>
        <begin position="178"/>
        <end position="344"/>
    </location>
</feature>
<dbReference type="EMBL" id="JARSBN010000001">
    <property type="protein sequence ID" value="MDG4714474.1"/>
    <property type="molecule type" value="Genomic_DNA"/>
</dbReference>
<dbReference type="Pfam" id="PF00534">
    <property type="entry name" value="Glycos_transf_1"/>
    <property type="match status" value="1"/>
</dbReference>
<dbReference type="CDD" id="cd03811">
    <property type="entry name" value="GT4_GT28_WabH-like"/>
    <property type="match status" value="1"/>
</dbReference>
<dbReference type="GO" id="GO:0016757">
    <property type="term" value="F:glycosyltransferase activity"/>
    <property type="evidence" value="ECO:0007669"/>
    <property type="project" value="UniProtKB-KW"/>
</dbReference>
<dbReference type="Gene3D" id="3.40.50.2000">
    <property type="entry name" value="Glycogen Phosphorylase B"/>
    <property type="match status" value="2"/>
</dbReference>
<evidence type="ECO:0000259" key="2">
    <source>
        <dbReference type="Pfam" id="PF13439"/>
    </source>
</evidence>
<dbReference type="InterPro" id="IPR001296">
    <property type="entry name" value="Glyco_trans_1"/>
</dbReference>
<keyword evidence="4" id="KW-1185">Reference proteome</keyword>
<protein>
    <submittedName>
        <fullName evidence="3">Glycosyltransferase</fullName>
        <ecNumber evidence="3">2.4.-.-</ecNumber>
    </submittedName>
</protein>
<dbReference type="EC" id="2.4.-.-" evidence="3"/>
<accession>A0ABT6FXE7</accession>
<reference evidence="3 4" key="1">
    <citation type="submission" date="2023-03" db="EMBL/GenBank/DDBJ databases">
        <title>Strain YYF002 represents a novel species in the genus Winogradskyella isolated from seawater.</title>
        <authorList>
            <person name="Fu Z.-Y."/>
        </authorList>
    </citation>
    <scope>NUCLEOTIDE SEQUENCE [LARGE SCALE GENOMIC DNA]</scope>
    <source>
        <strain evidence="3 4">YYF002</strain>
    </source>
</reference>
<evidence type="ECO:0000313" key="4">
    <source>
        <dbReference type="Proteomes" id="UP001529085"/>
    </source>
</evidence>
<dbReference type="SUPFAM" id="SSF53756">
    <property type="entry name" value="UDP-Glycosyltransferase/glycogen phosphorylase"/>
    <property type="match status" value="1"/>
</dbReference>
<dbReference type="Pfam" id="PF13439">
    <property type="entry name" value="Glyco_transf_4"/>
    <property type="match status" value="1"/>
</dbReference>
<evidence type="ECO:0000259" key="1">
    <source>
        <dbReference type="Pfam" id="PF00534"/>
    </source>
</evidence>
<dbReference type="Proteomes" id="UP001529085">
    <property type="component" value="Unassembled WGS sequence"/>
</dbReference>
<evidence type="ECO:0000313" key="3">
    <source>
        <dbReference type="EMBL" id="MDG4714474.1"/>
    </source>
</evidence>
<keyword evidence="3" id="KW-0808">Transferase</keyword>
<organism evidence="3 4">
    <name type="scientific">Winogradskyella marincola</name>
    <dbReference type="NCBI Taxonomy" id="3037795"/>
    <lineage>
        <taxon>Bacteria</taxon>
        <taxon>Pseudomonadati</taxon>
        <taxon>Bacteroidota</taxon>
        <taxon>Flavobacteriia</taxon>
        <taxon>Flavobacteriales</taxon>
        <taxon>Flavobacteriaceae</taxon>
        <taxon>Winogradskyella</taxon>
    </lineage>
</organism>
<proteinExistence type="predicted"/>
<gene>
    <name evidence="3" type="ORF">P7122_01225</name>
</gene>